<name>A0AAD7K6D3_9AGAR</name>
<reference evidence="1" key="1">
    <citation type="submission" date="2023-03" db="EMBL/GenBank/DDBJ databases">
        <title>Massive genome expansion in bonnet fungi (Mycena s.s.) driven by repeated elements and novel gene families across ecological guilds.</title>
        <authorList>
            <consortium name="Lawrence Berkeley National Laboratory"/>
            <person name="Harder C.B."/>
            <person name="Miyauchi S."/>
            <person name="Viragh M."/>
            <person name="Kuo A."/>
            <person name="Thoen E."/>
            <person name="Andreopoulos B."/>
            <person name="Lu D."/>
            <person name="Skrede I."/>
            <person name="Drula E."/>
            <person name="Henrissat B."/>
            <person name="Morin E."/>
            <person name="Kohler A."/>
            <person name="Barry K."/>
            <person name="LaButti K."/>
            <person name="Morin E."/>
            <person name="Salamov A."/>
            <person name="Lipzen A."/>
            <person name="Mereny Z."/>
            <person name="Hegedus B."/>
            <person name="Baldrian P."/>
            <person name="Stursova M."/>
            <person name="Weitz H."/>
            <person name="Taylor A."/>
            <person name="Grigoriev I.V."/>
            <person name="Nagy L.G."/>
            <person name="Martin F."/>
            <person name="Kauserud H."/>
        </authorList>
    </citation>
    <scope>NUCLEOTIDE SEQUENCE</scope>
    <source>
        <strain evidence="1">CBHHK182m</strain>
    </source>
</reference>
<dbReference type="AlphaFoldDB" id="A0AAD7K6D3"/>
<gene>
    <name evidence="1" type="ORF">B0H16DRAFT_1448634</name>
</gene>
<dbReference type="Proteomes" id="UP001215598">
    <property type="component" value="Unassembled WGS sequence"/>
</dbReference>
<proteinExistence type="predicted"/>
<evidence type="ECO:0000313" key="1">
    <source>
        <dbReference type="EMBL" id="KAJ7779108.1"/>
    </source>
</evidence>
<keyword evidence="2" id="KW-1185">Reference proteome</keyword>
<organism evidence="1 2">
    <name type="scientific">Mycena metata</name>
    <dbReference type="NCBI Taxonomy" id="1033252"/>
    <lineage>
        <taxon>Eukaryota</taxon>
        <taxon>Fungi</taxon>
        <taxon>Dikarya</taxon>
        <taxon>Basidiomycota</taxon>
        <taxon>Agaricomycotina</taxon>
        <taxon>Agaricomycetes</taxon>
        <taxon>Agaricomycetidae</taxon>
        <taxon>Agaricales</taxon>
        <taxon>Marasmiineae</taxon>
        <taxon>Mycenaceae</taxon>
        <taxon>Mycena</taxon>
    </lineage>
</organism>
<dbReference type="EMBL" id="JARKIB010000006">
    <property type="protein sequence ID" value="KAJ7779108.1"/>
    <property type="molecule type" value="Genomic_DNA"/>
</dbReference>
<sequence>MPIRHSSASGRARSAPSEVNLNDMHDRWRLDLRFRLKTGAVRGVSAKIPKKEGFLLGPGFLNRIIPVPSSEDPEKAQAAGAAQSNGIPRCWICLPMLEMLFSLPPRCSWRCSKIGPAAGAVDRNQYECLPSRLLWSKPLSGQQGLKKIRPQPLLNSNLYLWMCLSKLGQAQLTYLPDVVASHEVPIFSSPQARSHLKGFKNLAAGAVEFERDMSCSNDPNLFSPLRAQCYMLLSDLEHSVDGCLPQPELHFSPPQVL</sequence>
<evidence type="ECO:0000313" key="2">
    <source>
        <dbReference type="Proteomes" id="UP001215598"/>
    </source>
</evidence>
<comment type="caution">
    <text evidence="1">The sequence shown here is derived from an EMBL/GenBank/DDBJ whole genome shotgun (WGS) entry which is preliminary data.</text>
</comment>
<protein>
    <submittedName>
        <fullName evidence="1">Uncharacterized protein</fullName>
    </submittedName>
</protein>
<accession>A0AAD7K6D3</accession>